<evidence type="ECO:0000256" key="1">
    <source>
        <dbReference type="ARBA" id="ARBA00009409"/>
    </source>
</evidence>
<evidence type="ECO:0000259" key="14">
    <source>
        <dbReference type="PROSITE" id="PS51066"/>
    </source>
</evidence>
<keyword evidence="9" id="KW-0234">DNA repair</keyword>
<keyword evidence="4" id="KW-0227">DNA damage</keyword>
<keyword evidence="17" id="KW-1185">Reference proteome</keyword>
<dbReference type="SUPFAM" id="SSF81624">
    <property type="entry name" value="N-terminal domain of MutM-like DNA repair proteins"/>
    <property type="match status" value="1"/>
</dbReference>
<sequence>MPEGDTVFVTCRRLHSALAGRAVTTFDLRVPTLALADRVGTTVLDVTPRGKHVLMRFSDGSTLHSHLRMDGGWRVGPARSRPKGRDFEIRALVGNAQWLAAGFRLHDLKLVQTSAEDELVGHLGPDLVTPDFDRAEALRRFAERPDAPIGEALLDQRLAAGIGNVYKSEVLFLNKINPYLPVGEVPDLGTVLDDSARLLRGNLGDYNRSTTGWRQPGQQYWVYGRRGKGCRRCGTPIVQVEQGRDPATERITFYCPSCQPPS</sequence>
<protein>
    <recommendedName>
        <fullName evidence="2">DNA-(apurinic or apyrimidinic site) lyase</fullName>
        <ecNumber evidence="2">4.2.99.18</ecNumber>
    </recommendedName>
</protein>
<dbReference type="SMART" id="SM00898">
    <property type="entry name" value="Fapy_DNA_glyco"/>
    <property type="match status" value="1"/>
</dbReference>
<dbReference type="InterPro" id="IPR000214">
    <property type="entry name" value="Znf_DNA_glyclase/AP_lyase"/>
</dbReference>
<dbReference type="InterPro" id="IPR015886">
    <property type="entry name" value="H2TH_FPG"/>
</dbReference>
<dbReference type="SUPFAM" id="SSF46946">
    <property type="entry name" value="S13-like H2TH domain"/>
    <property type="match status" value="1"/>
</dbReference>
<evidence type="ECO:0000256" key="8">
    <source>
        <dbReference type="ARBA" id="ARBA00023125"/>
    </source>
</evidence>
<reference evidence="17" key="1">
    <citation type="submission" date="2023-07" db="EMBL/GenBank/DDBJ databases">
        <title>30 novel species of actinomycetes from the DSMZ collection.</title>
        <authorList>
            <person name="Nouioui I."/>
        </authorList>
    </citation>
    <scope>NUCLEOTIDE SEQUENCE [LARGE SCALE GENOMIC DNA]</scope>
    <source>
        <strain evidence="17">DSM 44399</strain>
    </source>
</reference>
<keyword evidence="11" id="KW-0511">Multifunctional enzyme</keyword>
<dbReference type="RefSeq" id="WP_311422263.1">
    <property type="nucleotide sequence ID" value="NZ_JAVREH010000006.1"/>
</dbReference>
<keyword evidence="8" id="KW-0238">DNA-binding</keyword>
<dbReference type="InterPro" id="IPR010979">
    <property type="entry name" value="Ribosomal_uS13-like_H2TH"/>
</dbReference>
<dbReference type="EMBL" id="JAVREH010000006">
    <property type="protein sequence ID" value="MDT0261107.1"/>
    <property type="molecule type" value="Genomic_DNA"/>
</dbReference>
<dbReference type="InterPro" id="IPR044090">
    <property type="entry name" value="Nei2_N"/>
</dbReference>
<dbReference type="InterPro" id="IPR035937">
    <property type="entry name" value="FPG_N"/>
</dbReference>
<keyword evidence="5 13" id="KW-0863">Zinc-finger</keyword>
<organism evidence="16 17">
    <name type="scientific">Jatrophihabitans lederbergiae</name>
    <dbReference type="NCBI Taxonomy" id="3075547"/>
    <lineage>
        <taxon>Bacteria</taxon>
        <taxon>Bacillati</taxon>
        <taxon>Actinomycetota</taxon>
        <taxon>Actinomycetes</taxon>
        <taxon>Jatrophihabitantales</taxon>
        <taxon>Jatrophihabitantaceae</taxon>
        <taxon>Jatrophihabitans</taxon>
    </lineage>
</organism>
<evidence type="ECO:0000256" key="13">
    <source>
        <dbReference type="PROSITE-ProRule" id="PRU00391"/>
    </source>
</evidence>
<evidence type="ECO:0000256" key="6">
    <source>
        <dbReference type="ARBA" id="ARBA00022801"/>
    </source>
</evidence>
<dbReference type="Gene3D" id="3.20.190.10">
    <property type="entry name" value="MutM-like, N-terminal"/>
    <property type="match status" value="1"/>
</dbReference>
<dbReference type="SUPFAM" id="SSF57716">
    <property type="entry name" value="Glucocorticoid receptor-like (DNA-binding domain)"/>
    <property type="match status" value="1"/>
</dbReference>
<evidence type="ECO:0000256" key="12">
    <source>
        <dbReference type="ARBA" id="ARBA00023295"/>
    </source>
</evidence>
<feature type="domain" description="FPG-type" evidence="14">
    <location>
        <begin position="221"/>
        <end position="260"/>
    </location>
</feature>
<keyword evidence="3" id="KW-0479">Metal-binding</keyword>
<dbReference type="SMART" id="SM01232">
    <property type="entry name" value="H2TH"/>
    <property type="match status" value="1"/>
</dbReference>
<dbReference type="Proteomes" id="UP001183176">
    <property type="component" value="Unassembled WGS sequence"/>
</dbReference>
<dbReference type="CDD" id="cd08971">
    <property type="entry name" value="AcNei2_N"/>
    <property type="match status" value="1"/>
</dbReference>
<dbReference type="PANTHER" id="PTHR42697:SF1">
    <property type="entry name" value="ENDONUCLEASE 8"/>
    <property type="match status" value="1"/>
</dbReference>
<evidence type="ECO:0000313" key="16">
    <source>
        <dbReference type="EMBL" id="MDT0261107.1"/>
    </source>
</evidence>
<dbReference type="PROSITE" id="PS51068">
    <property type="entry name" value="FPG_CAT"/>
    <property type="match status" value="1"/>
</dbReference>
<gene>
    <name evidence="16" type="ORF">RM423_06830</name>
</gene>
<dbReference type="InterPro" id="IPR012319">
    <property type="entry name" value="FPG_cat"/>
</dbReference>
<evidence type="ECO:0000259" key="15">
    <source>
        <dbReference type="PROSITE" id="PS51068"/>
    </source>
</evidence>
<evidence type="ECO:0000256" key="5">
    <source>
        <dbReference type="ARBA" id="ARBA00022771"/>
    </source>
</evidence>
<evidence type="ECO:0000256" key="7">
    <source>
        <dbReference type="ARBA" id="ARBA00022833"/>
    </source>
</evidence>
<evidence type="ECO:0000256" key="3">
    <source>
        <dbReference type="ARBA" id="ARBA00022723"/>
    </source>
</evidence>
<keyword evidence="6" id="KW-0378">Hydrolase</keyword>
<dbReference type="Pfam" id="PF01149">
    <property type="entry name" value="Fapy_DNA_glyco"/>
    <property type="match status" value="1"/>
</dbReference>
<keyword evidence="7" id="KW-0862">Zinc</keyword>
<evidence type="ECO:0000256" key="11">
    <source>
        <dbReference type="ARBA" id="ARBA00023268"/>
    </source>
</evidence>
<name>A0ABU2J7Z8_9ACTN</name>
<evidence type="ECO:0000256" key="10">
    <source>
        <dbReference type="ARBA" id="ARBA00023239"/>
    </source>
</evidence>
<comment type="caution">
    <text evidence="16">The sequence shown here is derived from an EMBL/GenBank/DDBJ whole genome shotgun (WGS) entry which is preliminary data.</text>
</comment>
<dbReference type="Pfam" id="PF06831">
    <property type="entry name" value="H2TH"/>
    <property type="match status" value="1"/>
</dbReference>
<dbReference type="PROSITE" id="PS51066">
    <property type="entry name" value="ZF_FPG_2"/>
    <property type="match status" value="1"/>
</dbReference>
<dbReference type="Gene3D" id="1.10.8.50">
    <property type="match status" value="1"/>
</dbReference>
<comment type="similarity">
    <text evidence="1">Belongs to the FPG family.</text>
</comment>
<proteinExistence type="inferred from homology"/>
<accession>A0ABU2J7Z8</accession>
<keyword evidence="10" id="KW-0456">Lyase</keyword>
<keyword evidence="12" id="KW-0326">Glycosidase</keyword>
<dbReference type="PANTHER" id="PTHR42697">
    <property type="entry name" value="ENDONUCLEASE 8"/>
    <property type="match status" value="1"/>
</dbReference>
<evidence type="ECO:0000256" key="9">
    <source>
        <dbReference type="ARBA" id="ARBA00023204"/>
    </source>
</evidence>
<dbReference type="EC" id="4.2.99.18" evidence="2"/>
<evidence type="ECO:0000256" key="4">
    <source>
        <dbReference type="ARBA" id="ARBA00022763"/>
    </source>
</evidence>
<evidence type="ECO:0000256" key="2">
    <source>
        <dbReference type="ARBA" id="ARBA00012720"/>
    </source>
</evidence>
<feature type="domain" description="Formamidopyrimidine-DNA glycosylase catalytic" evidence="15">
    <location>
        <begin position="2"/>
        <end position="88"/>
    </location>
</feature>
<evidence type="ECO:0000313" key="17">
    <source>
        <dbReference type="Proteomes" id="UP001183176"/>
    </source>
</evidence>